<protein>
    <submittedName>
        <fullName evidence="1">Uncharacterized protein</fullName>
    </submittedName>
</protein>
<reference evidence="1" key="1">
    <citation type="submission" date="2014-11" db="EMBL/GenBank/DDBJ databases">
        <authorList>
            <person name="Otto D Thomas"/>
            <person name="Naeem Raeece"/>
        </authorList>
    </citation>
    <scope>NUCLEOTIDE SEQUENCE</scope>
</reference>
<evidence type="ECO:0000313" key="1">
    <source>
        <dbReference type="EMBL" id="CEM49071.1"/>
    </source>
</evidence>
<name>A0A0G4HX79_9ALVE</name>
<dbReference type="EMBL" id="CDMZ01004225">
    <property type="protein sequence ID" value="CEM49071.1"/>
    <property type="molecule type" value="Genomic_DNA"/>
</dbReference>
<sequence>DAAISSYQAALSLAKASPPLPFNLASDLRLV</sequence>
<proteinExistence type="predicted"/>
<dbReference type="AlphaFoldDB" id="A0A0G4HX79"/>
<feature type="non-terminal residue" evidence="1">
    <location>
        <position position="1"/>
    </location>
</feature>
<organism evidence="1">
    <name type="scientific">Chromera velia CCMP2878</name>
    <dbReference type="NCBI Taxonomy" id="1169474"/>
    <lineage>
        <taxon>Eukaryota</taxon>
        <taxon>Sar</taxon>
        <taxon>Alveolata</taxon>
        <taxon>Colpodellida</taxon>
        <taxon>Chromeraceae</taxon>
        <taxon>Chromera</taxon>
    </lineage>
</organism>
<dbReference type="VEuPathDB" id="CryptoDB:Cvel_32987"/>
<gene>
    <name evidence="1" type="ORF">Cvel_32987</name>
</gene>
<accession>A0A0G4HX79</accession>